<dbReference type="PANTHER" id="PTHR12268:SF16">
    <property type="entry name" value="DYSTROPHIN-RELATED PROTEIN 2"/>
    <property type="match status" value="1"/>
</dbReference>
<name>A0A8C5FQA1_GADMO</name>
<keyword evidence="5" id="KW-0862">Zinc</keyword>
<dbReference type="PROSITE" id="PS01357">
    <property type="entry name" value="ZF_ZZ_1"/>
    <property type="match status" value="1"/>
</dbReference>
<dbReference type="InterPro" id="IPR001202">
    <property type="entry name" value="WW_dom"/>
</dbReference>
<dbReference type="Pfam" id="PF09069">
    <property type="entry name" value="EF-hand_3"/>
    <property type="match status" value="1"/>
</dbReference>
<evidence type="ECO:0000259" key="9">
    <source>
        <dbReference type="PROSITE" id="PS50020"/>
    </source>
</evidence>
<organism evidence="11 12">
    <name type="scientific">Gadus morhua</name>
    <name type="common">Atlantic cod</name>
    <dbReference type="NCBI Taxonomy" id="8049"/>
    <lineage>
        <taxon>Eukaryota</taxon>
        <taxon>Metazoa</taxon>
        <taxon>Chordata</taxon>
        <taxon>Craniata</taxon>
        <taxon>Vertebrata</taxon>
        <taxon>Euteleostomi</taxon>
        <taxon>Actinopterygii</taxon>
        <taxon>Neopterygii</taxon>
        <taxon>Teleostei</taxon>
        <taxon>Neoteleostei</taxon>
        <taxon>Acanthomorphata</taxon>
        <taxon>Zeiogadaria</taxon>
        <taxon>Gadariae</taxon>
        <taxon>Gadiformes</taxon>
        <taxon>Gadoidei</taxon>
        <taxon>Gadidae</taxon>
        <taxon>Gadus</taxon>
    </lineage>
</organism>
<dbReference type="CDD" id="cd16248">
    <property type="entry name" value="EFh_DRP-2"/>
    <property type="match status" value="1"/>
</dbReference>
<dbReference type="PANTHER" id="PTHR12268">
    <property type="entry name" value="E3 UBIQUITIN-PROTEIN LIGASE KCMF1"/>
    <property type="match status" value="1"/>
</dbReference>
<evidence type="ECO:0000256" key="7">
    <source>
        <dbReference type="PROSITE-ProRule" id="PRU00228"/>
    </source>
</evidence>
<keyword evidence="3" id="KW-0479">Metal-binding</keyword>
<evidence type="ECO:0000256" key="3">
    <source>
        <dbReference type="ARBA" id="ARBA00022723"/>
    </source>
</evidence>
<evidence type="ECO:0000259" key="10">
    <source>
        <dbReference type="PROSITE" id="PS50135"/>
    </source>
</evidence>
<dbReference type="AlphaFoldDB" id="A0A8C5FQA1"/>
<dbReference type="InterPro" id="IPR015153">
    <property type="entry name" value="EF-hand_dom_typ1"/>
</dbReference>
<dbReference type="PROSITE" id="PS50135">
    <property type="entry name" value="ZF_ZZ_2"/>
    <property type="match status" value="1"/>
</dbReference>
<keyword evidence="6" id="KW-0472">Membrane</keyword>
<reference evidence="11" key="2">
    <citation type="submission" date="2025-09" db="UniProtKB">
        <authorList>
            <consortium name="Ensembl"/>
        </authorList>
    </citation>
    <scope>IDENTIFICATION</scope>
</reference>
<keyword evidence="8" id="KW-0175">Coiled coil</keyword>
<feature type="domain" description="WW" evidence="9">
    <location>
        <begin position="281"/>
        <end position="314"/>
    </location>
</feature>
<dbReference type="PROSITE" id="PS50020">
    <property type="entry name" value="WW_DOMAIN_2"/>
    <property type="match status" value="1"/>
</dbReference>
<dbReference type="InterPro" id="IPR036020">
    <property type="entry name" value="WW_dom_sf"/>
</dbReference>
<dbReference type="InterPro" id="IPR043145">
    <property type="entry name" value="Znf_ZZ_sf"/>
</dbReference>
<dbReference type="SUPFAM" id="SSF46966">
    <property type="entry name" value="Spectrin repeat"/>
    <property type="match status" value="2"/>
</dbReference>
<dbReference type="Gene3D" id="3.30.60.90">
    <property type="match status" value="1"/>
</dbReference>
<evidence type="ECO:0000256" key="8">
    <source>
        <dbReference type="SAM" id="Coils"/>
    </source>
</evidence>
<dbReference type="InterPro" id="IPR015154">
    <property type="entry name" value="EF-hand_dom_typ2"/>
</dbReference>
<dbReference type="SUPFAM" id="SSF57850">
    <property type="entry name" value="RING/U-box"/>
    <property type="match status" value="1"/>
</dbReference>
<dbReference type="GO" id="GO:0008270">
    <property type="term" value="F:zinc ion binding"/>
    <property type="evidence" value="ECO:0007669"/>
    <property type="project" value="UniProtKB-KW"/>
</dbReference>
<dbReference type="PROSITE" id="PS01159">
    <property type="entry name" value="WW_DOMAIN_1"/>
    <property type="match status" value="1"/>
</dbReference>
<dbReference type="CDD" id="cd00176">
    <property type="entry name" value="SPEC"/>
    <property type="match status" value="1"/>
</dbReference>
<gene>
    <name evidence="11" type="primary">DRP2</name>
</gene>
<dbReference type="OMA" id="WRAADHF"/>
<dbReference type="SUPFAM" id="SSF47473">
    <property type="entry name" value="EF-hand"/>
    <property type="match status" value="2"/>
</dbReference>
<feature type="domain" description="ZZ-type" evidence="10">
    <location>
        <begin position="534"/>
        <end position="590"/>
    </location>
</feature>
<dbReference type="GO" id="GO:0005886">
    <property type="term" value="C:plasma membrane"/>
    <property type="evidence" value="ECO:0007669"/>
    <property type="project" value="UniProtKB-SubCell"/>
</dbReference>
<dbReference type="Gene3D" id="2.20.70.10">
    <property type="match status" value="1"/>
</dbReference>
<dbReference type="SMART" id="SM00150">
    <property type="entry name" value="SPEC"/>
    <property type="match status" value="2"/>
</dbReference>
<dbReference type="SUPFAM" id="SSF51045">
    <property type="entry name" value="WW domain"/>
    <property type="match status" value="1"/>
</dbReference>
<evidence type="ECO:0000256" key="2">
    <source>
        <dbReference type="ARBA" id="ARBA00022475"/>
    </source>
</evidence>
<evidence type="ECO:0000313" key="12">
    <source>
        <dbReference type="Proteomes" id="UP000694546"/>
    </source>
</evidence>
<dbReference type="GeneTree" id="ENSGT00940000153467"/>
<evidence type="ECO:0000256" key="1">
    <source>
        <dbReference type="ARBA" id="ARBA00004202"/>
    </source>
</evidence>
<dbReference type="Ensembl" id="ENSGMOT00000060679.1">
    <property type="protein sequence ID" value="ENSGMOP00000053348.1"/>
    <property type="gene ID" value="ENSGMOG00000004989.2"/>
</dbReference>
<comment type="subcellular location">
    <subcellularLocation>
        <location evidence="1">Cell membrane</location>
        <topology evidence="1">Peripheral membrane protein</topology>
    </subcellularLocation>
</comment>
<dbReference type="GO" id="GO:0045202">
    <property type="term" value="C:synapse"/>
    <property type="evidence" value="ECO:0007669"/>
    <property type="project" value="GOC"/>
</dbReference>
<keyword evidence="2" id="KW-1003">Cell membrane</keyword>
<dbReference type="SMART" id="SM00456">
    <property type="entry name" value="WW"/>
    <property type="match status" value="1"/>
</dbReference>
<proteinExistence type="predicted"/>
<keyword evidence="4 7" id="KW-0863">Zinc-finger</keyword>
<dbReference type="CDD" id="cd02334">
    <property type="entry name" value="ZZ_dystrophin"/>
    <property type="match status" value="1"/>
</dbReference>
<reference evidence="11" key="1">
    <citation type="submission" date="2025-08" db="UniProtKB">
        <authorList>
            <consortium name="Ensembl"/>
        </authorList>
    </citation>
    <scope>IDENTIFICATION</scope>
</reference>
<dbReference type="Pfam" id="PF09068">
    <property type="entry name" value="EF-hand_2"/>
    <property type="match status" value="1"/>
</dbReference>
<dbReference type="CDD" id="cd00201">
    <property type="entry name" value="WW"/>
    <property type="match status" value="1"/>
</dbReference>
<accession>A0A8C5FQA1</accession>
<dbReference type="Gene3D" id="1.20.58.60">
    <property type="match status" value="2"/>
</dbReference>
<dbReference type="Pfam" id="PF00569">
    <property type="entry name" value="ZZ"/>
    <property type="match status" value="1"/>
</dbReference>
<dbReference type="InterPro" id="IPR000433">
    <property type="entry name" value="Znf_ZZ"/>
</dbReference>
<feature type="coiled-coil region" evidence="8">
    <location>
        <begin position="762"/>
        <end position="792"/>
    </location>
</feature>
<protein>
    <submittedName>
        <fullName evidence="11">Dystrophin related protein 2</fullName>
    </submittedName>
</protein>
<dbReference type="GO" id="GO:0099536">
    <property type="term" value="P:synaptic signaling"/>
    <property type="evidence" value="ECO:0007669"/>
    <property type="project" value="TreeGrafter"/>
</dbReference>
<dbReference type="Pfam" id="PF00435">
    <property type="entry name" value="Spectrin"/>
    <property type="match status" value="2"/>
</dbReference>
<evidence type="ECO:0000256" key="5">
    <source>
        <dbReference type="ARBA" id="ARBA00022833"/>
    </source>
</evidence>
<dbReference type="Proteomes" id="UP000694546">
    <property type="component" value="Chromosome 10"/>
</dbReference>
<dbReference type="InterPro" id="IPR002017">
    <property type="entry name" value="Spectrin_repeat"/>
</dbReference>
<sequence>LPPPSISLQALDPVPTHHLCVDRVRLEAFSDNSGKLQLSLQEIVEWLTSKDEELSQQLPIGGDVSAVQHQAEFHQAFVEDVKSRGPFIYSVLESAQAFLAQHPFQEPEESLPDGKELSPRRRVLNVSRSVWKQASVTSDLWEKLTARCVDRHRHMERTLERLLQTQAAMEELDVALEQAEGVRDAWEPVGDLFIDALQDHIDATKLFKEELSQVKEGMKHVNDLAHQLAISDVHLSVDNARALEHLNSRWKLLQVRPGERLKQLQDAHRDFGPGSQHFLCSSVQVPWERAISPNKVPYYINHQAQTTCWDHPKMTELYQALADLNNIKFSAYRTAMKLRRVQKALRLDLVALGSLAEVFREQDLQQGEHVMDVVEVIHSLTALYERLEEERAVAVNIPLCVDMCLNWLLNVYDSGRNGKMRVLSFKAGLVSLCKADVKEKYKYLFRQVCGPGGQTDQRHLSLLLHEAIQVPRQLGEVAAFGGSNVEPSVQSCLRMAPGKPAIEVSHFLEWMSLEPQSMVWLPVLHRVAAAESAKHQAKCYVCKQCPIKGFRYRSLKQFNVDICQTCFLTGRTSKGNKLHYPIMEYYTPTTSGEKMRDFAKTLKNKFRSKQYFSKHPQRGYLPVQSVLEAESAETLAEMENQTCSFFTDSLSPDESLGGGGGGLWGCGCSCSTNPDATLSLLCPSWSAPPGSSCLPLAPPPSGSPRVLQSEYRRLQWRHEEAASVPMLTEAGEGGVLCSPTADGGPQEDEELLAEARVLRQHKTRLETRMQILEDHNKQLDSQLRRLRELLLQVDPE</sequence>
<keyword evidence="12" id="KW-1185">Reference proteome</keyword>
<dbReference type="InterPro" id="IPR018159">
    <property type="entry name" value="Spectrin/alpha-actinin"/>
</dbReference>
<dbReference type="InterPro" id="IPR011992">
    <property type="entry name" value="EF-hand-dom_pair"/>
</dbReference>
<evidence type="ECO:0000256" key="6">
    <source>
        <dbReference type="ARBA" id="ARBA00023136"/>
    </source>
</evidence>
<dbReference type="Pfam" id="PF00397">
    <property type="entry name" value="WW"/>
    <property type="match status" value="1"/>
</dbReference>
<dbReference type="SMART" id="SM00291">
    <property type="entry name" value="ZnF_ZZ"/>
    <property type="match status" value="1"/>
</dbReference>
<dbReference type="Gene3D" id="1.10.238.10">
    <property type="entry name" value="EF-hand"/>
    <property type="match status" value="2"/>
</dbReference>
<evidence type="ECO:0000313" key="11">
    <source>
        <dbReference type="Ensembl" id="ENSGMOP00000053348.1"/>
    </source>
</evidence>
<dbReference type="InterPro" id="IPR050774">
    <property type="entry name" value="KCMF1/Dystrophin"/>
</dbReference>
<evidence type="ECO:0000256" key="4">
    <source>
        <dbReference type="ARBA" id="ARBA00022771"/>
    </source>
</evidence>